<keyword evidence="4" id="KW-1185">Reference proteome</keyword>
<name>A0A8W8KGJ0_MAGGI</name>
<feature type="chain" id="PRO_5036465414" evidence="2">
    <location>
        <begin position="17"/>
        <end position="281"/>
    </location>
</feature>
<dbReference type="Proteomes" id="UP000005408">
    <property type="component" value="Unassembled WGS sequence"/>
</dbReference>
<organism evidence="3 4">
    <name type="scientific">Magallana gigas</name>
    <name type="common">Pacific oyster</name>
    <name type="synonym">Crassostrea gigas</name>
    <dbReference type="NCBI Taxonomy" id="29159"/>
    <lineage>
        <taxon>Eukaryota</taxon>
        <taxon>Metazoa</taxon>
        <taxon>Spiralia</taxon>
        <taxon>Lophotrochozoa</taxon>
        <taxon>Mollusca</taxon>
        <taxon>Bivalvia</taxon>
        <taxon>Autobranchia</taxon>
        <taxon>Pteriomorphia</taxon>
        <taxon>Ostreida</taxon>
        <taxon>Ostreoidea</taxon>
        <taxon>Ostreidae</taxon>
        <taxon>Magallana</taxon>
    </lineage>
</organism>
<dbReference type="OMA" id="VINETAY"/>
<evidence type="ECO:0000313" key="3">
    <source>
        <dbReference type="EnsemblMetazoa" id="G23502.1:cds"/>
    </source>
</evidence>
<keyword evidence="2" id="KW-0732">Signal</keyword>
<dbReference type="EnsemblMetazoa" id="G23502.1">
    <property type="protein sequence ID" value="G23502.1:cds"/>
    <property type="gene ID" value="G23502"/>
</dbReference>
<feature type="region of interest" description="Disordered" evidence="1">
    <location>
        <begin position="260"/>
        <end position="281"/>
    </location>
</feature>
<protein>
    <submittedName>
        <fullName evidence="3">Uncharacterized protein</fullName>
    </submittedName>
</protein>
<dbReference type="AlphaFoldDB" id="A0A8W8KGJ0"/>
<accession>A0A8W8KGJ0</accession>
<reference evidence="3" key="1">
    <citation type="submission" date="2022-08" db="UniProtKB">
        <authorList>
            <consortium name="EnsemblMetazoa"/>
        </authorList>
    </citation>
    <scope>IDENTIFICATION</scope>
    <source>
        <strain evidence="3">05x7-T-G4-1.051#20</strain>
    </source>
</reference>
<proteinExistence type="predicted"/>
<feature type="signal peptide" evidence="2">
    <location>
        <begin position="1"/>
        <end position="16"/>
    </location>
</feature>
<evidence type="ECO:0000313" key="4">
    <source>
        <dbReference type="Proteomes" id="UP000005408"/>
    </source>
</evidence>
<evidence type="ECO:0000256" key="1">
    <source>
        <dbReference type="SAM" id="MobiDB-lite"/>
    </source>
</evidence>
<sequence>MLQFLLVAFASVVTNAQTTEKSLADHLFEGRTWRNENWDAVVNTFGLVNFKWTTTLPTNTVINETAYLAESKNALLMKSRDRDLKGEGYDKSTSLIDFDTGMIAFRTKFPTTNTLVASNGMSRRERRRKLRKLLAGKEQACFIINTSITLAEVKEELQNRVNSSPVPTGTPKKFVAEEKNRVSSAELAKLNGKIAKFCSRAAPHNNNFRLVKDSTATTHADNLVVMGQFDSTQNATSIPYEIHVEQSIIDALQKLATTNTESPAAAGEAPVGVLPEAAEEV</sequence>
<evidence type="ECO:0000256" key="2">
    <source>
        <dbReference type="SAM" id="SignalP"/>
    </source>
</evidence>
<dbReference type="OrthoDB" id="6183882at2759"/>